<comment type="similarity">
    <text evidence="1">Belongs to the universal stress protein A family.</text>
</comment>
<evidence type="ECO:0000256" key="2">
    <source>
        <dbReference type="SAM" id="Coils"/>
    </source>
</evidence>
<dbReference type="PRINTS" id="PR01438">
    <property type="entry name" value="UNVRSLSTRESS"/>
</dbReference>
<dbReference type="InterPro" id="IPR014729">
    <property type="entry name" value="Rossmann-like_a/b/a_fold"/>
</dbReference>
<keyword evidence="5" id="KW-1185">Reference proteome</keyword>
<comment type="caution">
    <text evidence="4">The sequence shown here is derived from an EMBL/GenBank/DDBJ whole genome shotgun (WGS) entry which is preliminary data.</text>
</comment>
<dbReference type="Proteomes" id="UP000468388">
    <property type="component" value="Unassembled WGS sequence"/>
</dbReference>
<feature type="coiled-coil region" evidence="2">
    <location>
        <begin position="51"/>
        <end position="78"/>
    </location>
</feature>
<protein>
    <recommendedName>
        <fullName evidence="3">UspA domain-containing protein</fullName>
    </recommendedName>
</protein>
<dbReference type="InterPro" id="IPR006016">
    <property type="entry name" value="UspA"/>
</dbReference>
<dbReference type="EMBL" id="WRXO01000006">
    <property type="protein sequence ID" value="MVT43010.1"/>
    <property type="molecule type" value="Genomic_DNA"/>
</dbReference>
<dbReference type="AlphaFoldDB" id="A0A6N8JCS5"/>
<dbReference type="PANTHER" id="PTHR46268">
    <property type="entry name" value="STRESS RESPONSE PROTEIN NHAX"/>
    <property type="match status" value="1"/>
</dbReference>
<evidence type="ECO:0000256" key="1">
    <source>
        <dbReference type="ARBA" id="ARBA00008791"/>
    </source>
</evidence>
<dbReference type="Gene3D" id="3.40.50.620">
    <property type="entry name" value="HUPs"/>
    <property type="match status" value="2"/>
</dbReference>
<dbReference type="PANTHER" id="PTHR46268:SF6">
    <property type="entry name" value="UNIVERSAL STRESS PROTEIN UP12"/>
    <property type="match status" value="1"/>
</dbReference>
<accession>A0A6N8JCS5</accession>
<dbReference type="InterPro" id="IPR006015">
    <property type="entry name" value="Universal_stress_UspA"/>
</dbReference>
<dbReference type="SUPFAM" id="SSF52402">
    <property type="entry name" value="Adenine nucleotide alpha hydrolases-like"/>
    <property type="match status" value="2"/>
</dbReference>
<keyword evidence="2" id="KW-0175">Coiled coil</keyword>
<evidence type="ECO:0000259" key="3">
    <source>
        <dbReference type="Pfam" id="PF00582"/>
    </source>
</evidence>
<sequence>MEKLIVAADFSTASRNAARYAADMAVQINAEIILFHVIDVSILISGISVAADFYTGMEKDSEEELNKLKEELITRTKNRIPVSVNSVSGLVVPELTSICNEVKPLAVIMGAQGKSAVDRVLLGSNSGEAIQRLNYPVFVIPSDTVYTTVKKMVLACDMQNTRALPFSKIEKFVRLFNAQLLVLNIKTSEKDTKNEVELVENTLSALTPAYYSIHHDNVEKGINEFIAENQIDLLLLVPKSRNLLAAVFHKSVSKRICWHPAIPVITLPE</sequence>
<evidence type="ECO:0000313" key="5">
    <source>
        <dbReference type="Proteomes" id="UP000468388"/>
    </source>
</evidence>
<organism evidence="4 5">
    <name type="scientific">Chitinophaga oryziterrae</name>
    <dbReference type="NCBI Taxonomy" id="1031224"/>
    <lineage>
        <taxon>Bacteria</taxon>
        <taxon>Pseudomonadati</taxon>
        <taxon>Bacteroidota</taxon>
        <taxon>Chitinophagia</taxon>
        <taxon>Chitinophagales</taxon>
        <taxon>Chitinophagaceae</taxon>
        <taxon>Chitinophaga</taxon>
    </lineage>
</organism>
<dbReference type="Pfam" id="PF00582">
    <property type="entry name" value="Usp"/>
    <property type="match status" value="1"/>
</dbReference>
<gene>
    <name evidence="4" type="ORF">GO495_20605</name>
</gene>
<feature type="domain" description="UspA" evidence="3">
    <location>
        <begin position="2"/>
        <end position="141"/>
    </location>
</feature>
<proteinExistence type="inferred from homology"/>
<dbReference type="OrthoDB" id="9788959at2"/>
<evidence type="ECO:0000313" key="4">
    <source>
        <dbReference type="EMBL" id="MVT43010.1"/>
    </source>
</evidence>
<name>A0A6N8JCS5_9BACT</name>
<reference evidence="4 5" key="1">
    <citation type="submission" date="2019-12" db="EMBL/GenBank/DDBJ databases">
        <title>The draft genomic sequence of strain Chitinophaga oryziterrae JCM 16595.</title>
        <authorList>
            <person name="Zhang X."/>
        </authorList>
    </citation>
    <scope>NUCLEOTIDE SEQUENCE [LARGE SCALE GENOMIC DNA]</scope>
    <source>
        <strain evidence="4 5">JCM 16595</strain>
    </source>
</reference>
<dbReference type="CDD" id="cd00293">
    <property type="entry name" value="USP-like"/>
    <property type="match status" value="1"/>
</dbReference>
<dbReference type="RefSeq" id="WP_157301620.1">
    <property type="nucleotide sequence ID" value="NZ_BAAAZB010000004.1"/>
</dbReference>